<evidence type="ECO:0000256" key="1">
    <source>
        <dbReference type="SAM" id="SignalP"/>
    </source>
</evidence>
<comment type="caution">
    <text evidence="2">The sequence shown here is derived from an EMBL/GenBank/DDBJ whole genome shotgun (WGS) entry which is preliminary data.</text>
</comment>
<accession>A0A1B7JRB5</accession>
<sequence>MAGKMMNKKTISRLVAGSCLGALSFGAVATEGGGLGIYPDGLENFMSGALPPPGFHVLMYGGNAHYDSVRDNNGDKIPVPGFSVNVNVLAPRLIWVTDQKLLGGDLTFHTIIPLLDVTAKAAGKKETSRGLGDVTFGPALGYHPSADLHYVVGLDAYAPTGKYSKTDPSSLGKNYWALQPVWAISYIPPVGVNADLKMMYDFNFRNDDTRTRSGQAFHADYALGWGFGNGWVAGIGGYAFMQTTDDSGPNSAQGKARAYSVGPSVRYANPQGWLFTAKWEKDFEVRNRPEGSQIYLKASIPF</sequence>
<feature type="signal peptide" evidence="1">
    <location>
        <begin position="1"/>
        <end position="29"/>
    </location>
</feature>
<dbReference type="AlphaFoldDB" id="A0A1B7JRB5"/>
<dbReference type="InterPro" id="IPR025737">
    <property type="entry name" value="FApF"/>
</dbReference>
<keyword evidence="1" id="KW-0732">Signal</keyword>
<dbReference type="Pfam" id="PF13557">
    <property type="entry name" value="Phenol_MetA_deg"/>
    <property type="match status" value="1"/>
</dbReference>
<dbReference type="Proteomes" id="UP000078224">
    <property type="component" value="Unassembled WGS sequence"/>
</dbReference>
<evidence type="ECO:0000313" key="2">
    <source>
        <dbReference type="EMBL" id="OAT50430.1"/>
    </source>
</evidence>
<reference evidence="2 3" key="1">
    <citation type="submission" date="2016-04" db="EMBL/GenBank/DDBJ databases">
        <title>ATOL: Assembling a taxonomically balanced genome-scale reconstruction of the evolutionary history of the Enterobacteriaceae.</title>
        <authorList>
            <person name="Plunkett G.III."/>
            <person name="Neeno-Eckwall E.C."/>
            <person name="Glasner J.D."/>
            <person name="Perna N.T."/>
        </authorList>
    </citation>
    <scope>NUCLEOTIDE SEQUENCE [LARGE SCALE GENOMIC DNA]</scope>
    <source>
        <strain evidence="2 3">ATCC 35613</strain>
    </source>
</reference>
<gene>
    <name evidence="2" type="ORF">M998_2592</name>
</gene>
<keyword evidence="3" id="KW-1185">Reference proteome</keyword>
<feature type="chain" id="PRO_5008595434" evidence="1">
    <location>
        <begin position="30"/>
        <end position="302"/>
    </location>
</feature>
<organism evidence="2 3">
    <name type="scientific">Providencia heimbachae ATCC 35613</name>
    <dbReference type="NCBI Taxonomy" id="1354272"/>
    <lineage>
        <taxon>Bacteria</taxon>
        <taxon>Pseudomonadati</taxon>
        <taxon>Pseudomonadota</taxon>
        <taxon>Gammaproteobacteria</taxon>
        <taxon>Enterobacterales</taxon>
        <taxon>Morganellaceae</taxon>
        <taxon>Providencia</taxon>
    </lineage>
</organism>
<evidence type="ECO:0000313" key="3">
    <source>
        <dbReference type="Proteomes" id="UP000078224"/>
    </source>
</evidence>
<dbReference type="EMBL" id="LXEW01000037">
    <property type="protein sequence ID" value="OAT50430.1"/>
    <property type="molecule type" value="Genomic_DNA"/>
</dbReference>
<protein>
    <submittedName>
        <fullName evidence="2">Phenol degradation protein</fullName>
    </submittedName>
</protein>
<proteinExistence type="predicted"/>
<name>A0A1B7JRB5_9GAMM</name>
<dbReference type="PATRIC" id="fig|1354272.4.peg.2639"/>